<evidence type="ECO:0000256" key="1">
    <source>
        <dbReference type="SAM" id="MobiDB-lite"/>
    </source>
</evidence>
<dbReference type="EMBL" id="QGNW01000414">
    <property type="protein sequence ID" value="RVW72456.1"/>
    <property type="molecule type" value="Genomic_DNA"/>
</dbReference>
<name>A0A438GJQ9_VITVI</name>
<evidence type="ECO:0000313" key="2">
    <source>
        <dbReference type="EMBL" id="RVW72456.1"/>
    </source>
</evidence>
<evidence type="ECO:0000313" key="3">
    <source>
        <dbReference type="Proteomes" id="UP000288805"/>
    </source>
</evidence>
<feature type="region of interest" description="Disordered" evidence="1">
    <location>
        <begin position="88"/>
        <end position="142"/>
    </location>
</feature>
<dbReference type="AlphaFoldDB" id="A0A438GJQ9"/>
<feature type="compositionally biased region" description="Pro residues" evidence="1">
    <location>
        <begin position="109"/>
        <end position="119"/>
    </location>
</feature>
<accession>A0A438GJQ9</accession>
<proteinExistence type="predicted"/>
<dbReference type="Proteomes" id="UP000288805">
    <property type="component" value="Unassembled WGS sequence"/>
</dbReference>
<organism evidence="2 3">
    <name type="scientific">Vitis vinifera</name>
    <name type="common">Grape</name>
    <dbReference type="NCBI Taxonomy" id="29760"/>
    <lineage>
        <taxon>Eukaryota</taxon>
        <taxon>Viridiplantae</taxon>
        <taxon>Streptophyta</taxon>
        <taxon>Embryophyta</taxon>
        <taxon>Tracheophyta</taxon>
        <taxon>Spermatophyta</taxon>
        <taxon>Magnoliopsida</taxon>
        <taxon>eudicotyledons</taxon>
        <taxon>Gunneridae</taxon>
        <taxon>Pentapetalae</taxon>
        <taxon>rosids</taxon>
        <taxon>Vitales</taxon>
        <taxon>Vitaceae</taxon>
        <taxon>Viteae</taxon>
        <taxon>Vitis</taxon>
    </lineage>
</organism>
<comment type="caution">
    <text evidence="2">The sequence shown here is derived from an EMBL/GenBank/DDBJ whole genome shotgun (WGS) entry which is preliminary data.</text>
</comment>
<reference evidence="2 3" key="1">
    <citation type="journal article" date="2018" name="PLoS Genet.">
        <title>Population sequencing reveals clonal diversity and ancestral inbreeding in the grapevine cultivar Chardonnay.</title>
        <authorList>
            <person name="Roach M.J."/>
            <person name="Johnson D.L."/>
            <person name="Bohlmann J."/>
            <person name="van Vuuren H.J."/>
            <person name="Jones S.J."/>
            <person name="Pretorius I.S."/>
            <person name="Schmidt S.A."/>
            <person name="Borneman A.R."/>
        </authorList>
    </citation>
    <scope>NUCLEOTIDE SEQUENCE [LARGE SCALE GENOMIC DNA]</scope>
    <source>
        <strain evidence="3">cv. Chardonnay</strain>
        <tissue evidence="2">Leaf</tissue>
    </source>
</reference>
<protein>
    <submittedName>
        <fullName evidence="2">Uncharacterized protein</fullName>
    </submittedName>
</protein>
<sequence>MGRTRQKQPRGEKPRKQSTYFKVRKFRTLISRCENFAHPKPRCEILGPKEEDFAHPYLKKLKDSPTQLKLWNPRAPTFPFRPWRRPEEAFPPPHPHRPSTTASAMEAAPSPPVQAPAIPPSEGEALLSADTPPGGHPRNLCHQRRKPETCFLGPLRREPSSRVLESIHASAEPLQRNLGFLWNTPSPYQASHDSGPPIEAARAQRFIPTAAEASAILPSSIYHRRTPGCHWSSHIAEALRIPYEPVIQADFREWSSFSQSDMVRILSRGILQLSVDRRELPSGMLLIDVLLRANLFPL</sequence>
<gene>
    <name evidence="2" type="ORF">CK203_060468</name>
</gene>